<comment type="subcellular location">
    <subcellularLocation>
        <location evidence="1">Plastid</location>
    </subcellularLocation>
</comment>
<feature type="domain" description="Plastid lipid-associated protein/fibrillin conserved" evidence="4">
    <location>
        <begin position="96"/>
        <end position="180"/>
    </location>
</feature>
<evidence type="ECO:0000259" key="4">
    <source>
        <dbReference type="Pfam" id="PF04755"/>
    </source>
</evidence>
<organism evidence="5 6">
    <name type="scientific">Durusdinium trenchii</name>
    <dbReference type="NCBI Taxonomy" id="1381693"/>
    <lineage>
        <taxon>Eukaryota</taxon>
        <taxon>Sar</taxon>
        <taxon>Alveolata</taxon>
        <taxon>Dinophyceae</taxon>
        <taxon>Suessiales</taxon>
        <taxon>Symbiodiniaceae</taxon>
        <taxon>Durusdinium</taxon>
    </lineage>
</organism>
<keyword evidence="2" id="KW-0934">Plastid</keyword>
<protein>
    <recommendedName>
        <fullName evidence="4">Plastid lipid-associated protein/fibrillin conserved domain-containing protein</fullName>
    </recommendedName>
</protein>
<evidence type="ECO:0000256" key="3">
    <source>
        <dbReference type="SAM" id="Phobius"/>
    </source>
</evidence>
<proteinExistence type="predicted"/>
<evidence type="ECO:0000313" key="5">
    <source>
        <dbReference type="EMBL" id="CAK9063381.1"/>
    </source>
</evidence>
<keyword evidence="3" id="KW-1133">Transmembrane helix</keyword>
<evidence type="ECO:0000256" key="1">
    <source>
        <dbReference type="ARBA" id="ARBA00004474"/>
    </source>
</evidence>
<feature type="transmembrane region" description="Helical" evidence="3">
    <location>
        <begin position="21"/>
        <end position="40"/>
    </location>
</feature>
<keyword evidence="6" id="KW-1185">Reference proteome</keyword>
<evidence type="ECO:0000256" key="2">
    <source>
        <dbReference type="ARBA" id="ARBA00022640"/>
    </source>
</evidence>
<keyword evidence="3" id="KW-0812">Transmembrane</keyword>
<feature type="domain" description="Plastid lipid-associated protein/fibrillin conserved" evidence="4">
    <location>
        <begin position="262"/>
        <end position="293"/>
    </location>
</feature>
<dbReference type="Proteomes" id="UP001642484">
    <property type="component" value="Unassembled WGS sequence"/>
</dbReference>
<gene>
    <name evidence="5" type="ORF">CCMP2556_LOCUS31156</name>
</gene>
<comment type="caution">
    <text evidence="5">The sequence shown here is derived from an EMBL/GenBank/DDBJ whole genome shotgun (WGS) entry which is preliminary data.</text>
</comment>
<name>A0ABP0NIS7_9DINO</name>
<sequence length="301" mass="32966">MARTARFEPWRAWRCCRQGEYRITWRLLVLVLPCALPWAFTGVAPRAPRSRPRVLGVGADAMWASAEVTEVAPWVVAAAALVSLVGAIQGLRRGALKKELLELISTTQRGSDESQNAEVQRLFTDLEGLSPISEPLSSDELRGDWELVWTTSAAILGLGRPGFLKPLEDQPILQFLDPQAGVARNLEFTPLGCNRVDASIVPLGPGQREAFVSRLDDFLLFKQGAEEKPGGSYLPQAEGLEKTTVGVRFKTFTLFGLIPVPAPENATGILQVTYLDDDLRLSRGDRGNLFVLKKVSSELSA</sequence>
<reference evidence="5 6" key="1">
    <citation type="submission" date="2024-02" db="EMBL/GenBank/DDBJ databases">
        <authorList>
            <person name="Chen Y."/>
            <person name="Shah S."/>
            <person name="Dougan E. K."/>
            <person name="Thang M."/>
            <person name="Chan C."/>
        </authorList>
    </citation>
    <scope>NUCLEOTIDE SEQUENCE [LARGE SCALE GENOMIC DNA]</scope>
</reference>
<dbReference type="EMBL" id="CAXAMN010021784">
    <property type="protein sequence ID" value="CAK9063381.1"/>
    <property type="molecule type" value="Genomic_DNA"/>
</dbReference>
<accession>A0ABP0NIS7</accession>
<dbReference type="InterPro" id="IPR039633">
    <property type="entry name" value="PAP"/>
</dbReference>
<dbReference type="InterPro" id="IPR006843">
    <property type="entry name" value="PAP/fibrillin_dom"/>
</dbReference>
<keyword evidence="3" id="KW-0472">Membrane</keyword>
<dbReference type="Pfam" id="PF04755">
    <property type="entry name" value="PAP_fibrillin"/>
    <property type="match status" value="2"/>
</dbReference>
<evidence type="ECO:0000313" key="6">
    <source>
        <dbReference type="Proteomes" id="UP001642484"/>
    </source>
</evidence>
<dbReference type="PANTHER" id="PTHR31906">
    <property type="entry name" value="PLASTID-LIPID-ASSOCIATED PROTEIN 4, CHLOROPLASTIC-RELATED"/>
    <property type="match status" value="1"/>
</dbReference>